<dbReference type="Proteomes" id="UP000235145">
    <property type="component" value="Unassembled WGS sequence"/>
</dbReference>
<dbReference type="PANTHER" id="PTHR31704:SF37">
    <property type="entry name" value="HEAT SHOCK PROTEIN"/>
    <property type="match status" value="1"/>
</dbReference>
<comment type="caution">
    <text evidence="2">The sequence shown here is derived from an EMBL/GenBank/DDBJ whole genome shotgun (WGS) entry which is preliminary data.</text>
</comment>
<dbReference type="PANTHER" id="PTHR31704">
    <property type="entry name" value="MYB/SANT-LIKE DNA-BINDING DOMAIN PROTEIN-RELATED"/>
    <property type="match status" value="1"/>
</dbReference>
<name>A0A9R1V4Y6_LACSA</name>
<accession>A0A9R1V4Y6</accession>
<proteinExistence type="predicted"/>
<sequence>MVFVDSCVTEVKKCNKTGTHLTKVGWENIQKHMKDKTGYILEKKTTNKWENMKKEWKLYDRLMRLEIRLDGRRSLINTSPKWWEEKIKENKDYAKFRNADLS</sequence>
<dbReference type="AlphaFoldDB" id="A0A9R1V4Y6"/>
<reference evidence="2 3" key="1">
    <citation type="journal article" date="2017" name="Nat. Commun.">
        <title>Genome assembly with in vitro proximity ligation data and whole-genome triplication in lettuce.</title>
        <authorList>
            <person name="Reyes-Chin-Wo S."/>
            <person name="Wang Z."/>
            <person name="Yang X."/>
            <person name="Kozik A."/>
            <person name="Arikit S."/>
            <person name="Song C."/>
            <person name="Xia L."/>
            <person name="Froenicke L."/>
            <person name="Lavelle D.O."/>
            <person name="Truco M.J."/>
            <person name="Xia R."/>
            <person name="Zhu S."/>
            <person name="Xu C."/>
            <person name="Xu H."/>
            <person name="Xu X."/>
            <person name="Cox K."/>
            <person name="Korf I."/>
            <person name="Meyers B.C."/>
            <person name="Michelmore R.W."/>
        </authorList>
    </citation>
    <scope>NUCLEOTIDE SEQUENCE [LARGE SCALE GENOMIC DNA]</scope>
    <source>
        <strain evidence="3">cv. Salinas</strain>
        <tissue evidence="2">Seedlings</tissue>
    </source>
</reference>
<dbReference type="InterPro" id="IPR024752">
    <property type="entry name" value="Myb/SANT-like_dom"/>
</dbReference>
<protein>
    <recommendedName>
        <fullName evidence="1">Myb/SANT-like domain-containing protein</fullName>
    </recommendedName>
</protein>
<evidence type="ECO:0000259" key="1">
    <source>
        <dbReference type="Pfam" id="PF12776"/>
    </source>
</evidence>
<organism evidence="2 3">
    <name type="scientific">Lactuca sativa</name>
    <name type="common">Garden lettuce</name>
    <dbReference type="NCBI Taxonomy" id="4236"/>
    <lineage>
        <taxon>Eukaryota</taxon>
        <taxon>Viridiplantae</taxon>
        <taxon>Streptophyta</taxon>
        <taxon>Embryophyta</taxon>
        <taxon>Tracheophyta</taxon>
        <taxon>Spermatophyta</taxon>
        <taxon>Magnoliopsida</taxon>
        <taxon>eudicotyledons</taxon>
        <taxon>Gunneridae</taxon>
        <taxon>Pentapetalae</taxon>
        <taxon>asterids</taxon>
        <taxon>campanulids</taxon>
        <taxon>Asterales</taxon>
        <taxon>Asteraceae</taxon>
        <taxon>Cichorioideae</taxon>
        <taxon>Cichorieae</taxon>
        <taxon>Lactucinae</taxon>
        <taxon>Lactuca</taxon>
    </lineage>
</organism>
<keyword evidence="3" id="KW-1185">Reference proteome</keyword>
<evidence type="ECO:0000313" key="2">
    <source>
        <dbReference type="EMBL" id="KAJ0198438.1"/>
    </source>
</evidence>
<gene>
    <name evidence="2" type="ORF">LSAT_V11C700352620</name>
</gene>
<feature type="domain" description="Myb/SANT-like" evidence="1">
    <location>
        <begin position="2"/>
        <end position="85"/>
    </location>
</feature>
<dbReference type="EMBL" id="NBSK02000007">
    <property type="protein sequence ID" value="KAJ0198438.1"/>
    <property type="molecule type" value="Genomic_DNA"/>
</dbReference>
<evidence type="ECO:0000313" key="3">
    <source>
        <dbReference type="Proteomes" id="UP000235145"/>
    </source>
</evidence>
<dbReference type="Pfam" id="PF12776">
    <property type="entry name" value="Myb_DNA-bind_3"/>
    <property type="match status" value="1"/>
</dbReference>